<dbReference type="AlphaFoldDB" id="A0A6S7JAD6"/>
<organism evidence="1 2">
    <name type="scientific">Paramuricea clavata</name>
    <name type="common">Red gorgonian</name>
    <name type="synonym">Violescent sea-whip</name>
    <dbReference type="NCBI Taxonomy" id="317549"/>
    <lineage>
        <taxon>Eukaryota</taxon>
        <taxon>Metazoa</taxon>
        <taxon>Cnidaria</taxon>
        <taxon>Anthozoa</taxon>
        <taxon>Octocorallia</taxon>
        <taxon>Malacalcyonacea</taxon>
        <taxon>Plexauridae</taxon>
        <taxon>Paramuricea</taxon>
    </lineage>
</organism>
<gene>
    <name evidence="1" type="ORF">PACLA_8A012229</name>
</gene>
<dbReference type="EMBL" id="CACRXK020014613">
    <property type="protein sequence ID" value="CAB4027121.1"/>
    <property type="molecule type" value="Genomic_DNA"/>
</dbReference>
<dbReference type="PROSITE" id="PS00282">
    <property type="entry name" value="KAZAL_1"/>
    <property type="match status" value="1"/>
</dbReference>
<dbReference type="OrthoDB" id="10057701at2759"/>
<comment type="caution">
    <text evidence="1">The sequence shown here is derived from an EMBL/GenBank/DDBJ whole genome shotgun (WGS) entry which is preliminary data.</text>
</comment>
<dbReference type="InterPro" id="IPR002350">
    <property type="entry name" value="Kazal_dom"/>
</dbReference>
<dbReference type="Proteomes" id="UP001152795">
    <property type="component" value="Unassembled WGS sequence"/>
</dbReference>
<accession>A0A6S7JAD6</accession>
<keyword evidence="2" id="KW-1185">Reference proteome</keyword>
<sequence>CDLGVAGTKITDSFPPFAYQFFFFLIFFLLRKEADESGERLLYRPKGWNKEERTKEKIRKKKNWYAKGRNESVIFVPATPRSQLQREYQQEIRNLGFNINVVEKAGNTLKKMLQRPDPFKPENRGKNDCLVCTTGEKGPCGGHGVTYDIRCNTCNDVYLGETSRSAYMSRCMKS</sequence>
<proteinExistence type="predicted"/>
<name>A0A6S7JAD6_PARCT</name>
<evidence type="ECO:0000313" key="2">
    <source>
        <dbReference type="Proteomes" id="UP001152795"/>
    </source>
</evidence>
<reference evidence="1" key="1">
    <citation type="submission" date="2020-04" db="EMBL/GenBank/DDBJ databases">
        <authorList>
            <person name="Alioto T."/>
            <person name="Alioto T."/>
            <person name="Gomez Garrido J."/>
        </authorList>
    </citation>
    <scope>NUCLEOTIDE SEQUENCE</scope>
    <source>
        <strain evidence="1">A484AB</strain>
    </source>
</reference>
<protein>
    <submittedName>
        <fullName evidence="1">Transposon Ty3-G Gag-Pol poly</fullName>
    </submittedName>
</protein>
<feature type="non-terminal residue" evidence="1">
    <location>
        <position position="1"/>
    </location>
</feature>
<evidence type="ECO:0000313" key="1">
    <source>
        <dbReference type="EMBL" id="CAB4027121.1"/>
    </source>
</evidence>